<dbReference type="RefSeq" id="WP_123690182.1">
    <property type="nucleotide sequence ID" value="NZ_AP019700.1"/>
</dbReference>
<sequence length="225" mass="24025">MIQKNPAGVAVLLDLDGTLTDSRPGIISSYHAAIRSLGHEPDLSIDLTFVIGPTPDSIMPRVLAHYGDDRAALAITNYRDHYGRGALFENAVYDGIVEALDALQVAGRTLYVATAKRTVFARRILDHFGLSPRFQCIYGSEPGGALDRKADLIRHILDSEGLSPATVVMVGDRSHDVEGAHANGLPVIGVAWGYGGADELRTVGADRIIAHPRELAAAVAELRPG</sequence>
<dbReference type="Proteomes" id="UP000278222">
    <property type="component" value="Unassembled WGS sequence"/>
</dbReference>
<dbReference type="SFLD" id="SFLDS00003">
    <property type="entry name" value="Haloacid_Dehalogenase"/>
    <property type="match status" value="1"/>
</dbReference>
<gene>
    <name evidence="1" type="ORF">EDC65_2644</name>
</gene>
<dbReference type="PANTHER" id="PTHR43434:SF20">
    <property type="entry name" value="5'-NUCLEOTIDASE"/>
    <property type="match status" value="1"/>
</dbReference>
<accession>A0A3N1LNI5</accession>
<dbReference type="EMBL" id="RJKX01000014">
    <property type="protein sequence ID" value="ROP90785.1"/>
    <property type="molecule type" value="Genomic_DNA"/>
</dbReference>
<protein>
    <submittedName>
        <fullName evidence="1">Phosphoglycolate phosphatase</fullName>
    </submittedName>
</protein>
<keyword evidence="2" id="KW-1185">Reference proteome</keyword>
<name>A0A3N1LNI5_9PROT</name>
<dbReference type="InterPro" id="IPR041492">
    <property type="entry name" value="HAD_2"/>
</dbReference>
<dbReference type="InterPro" id="IPR050155">
    <property type="entry name" value="HAD-like_hydrolase_sf"/>
</dbReference>
<evidence type="ECO:0000313" key="1">
    <source>
        <dbReference type="EMBL" id="ROP90785.1"/>
    </source>
</evidence>
<dbReference type="SFLD" id="SFLDG01129">
    <property type="entry name" value="C1.5:_HAD__Beta-PGM__Phosphata"/>
    <property type="match status" value="1"/>
</dbReference>
<comment type="caution">
    <text evidence="1">The sequence shown here is derived from an EMBL/GenBank/DDBJ whole genome shotgun (WGS) entry which is preliminary data.</text>
</comment>
<dbReference type="GO" id="GO:0005829">
    <property type="term" value="C:cytosol"/>
    <property type="evidence" value="ECO:0007669"/>
    <property type="project" value="TreeGrafter"/>
</dbReference>
<dbReference type="InterPro" id="IPR036412">
    <property type="entry name" value="HAD-like_sf"/>
</dbReference>
<dbReference type="GO" id="GO:0016791">
    <property type="term" value="F:phosphatase activity"/>
    <property type="evidence" value="ECO:0007669"/>
    <property type="project" value="UniProtKB-ARBA"/>
</dbReference>
<reference evidence="1 2" key="1">
    <citation type="submission" date="2018-11" db="EMBL/GenBank/DDBJ databases">
        <title>Genomic Encyclopedia of Type Strains, Phase IV (KMG-IV): sequencing the most valuable type-strain genomes for metagenomic binning, comparative biology and taxonomic classification.</title>
        <authorList>
            <person name="Goeker M."/>
        </authorList>
    </citation>
    <scope>NUCLEOTIDE SEQUENCE [LARGE SCALE GENOMIC DNA]</scope>
    <source>
        <strain evidence="1 2">DSM 5900</strain>
    </source>
</reference>
<dbReference type="AlphaFoldDB" id="A0A3N1LNI5"/>
<dbReference type="InterPro" id="IPR023198">
    <property type="entry name" value="PGP-like_dom2"/>
</dbReference>
<dbReference type="Pfam" id="PF13419">
    <property type="entry name" value="HAD_2"/>
    <property type="match status" value="1"/>
</dbReference>
<dbReference type="GO" id="GO:0004713">
    <property type="term" value="F:protein tyrosine kinase activity"/>
    <property type="evidence" value="ECO:0007669"/>
    <property type="project" value="TreeGrafter"/>
</dbReference>
<evidence type="ECO:0000313" key="2">
    <source>
        <dbReference type="Proteomes" id="UP000278222"/>
    </source>
</evidence>
<organism evidence="1 2">
    <name type="scientific">Stella humosa</name>
    <dbReference type="NCBI Taxonomy" id="94"/>
    <lineage>
        <taxon>Bacteria</taxon>
        <taxon>Pseudomonadati</taxon>
        <taxon>Pseudomonadota</taxon>
        <taxon>Alphaproteobacteria</taxon>
        <taxon>Rhodospirillales</taxon>
        <taxon>Stellaceae</taxon>
        <taxon>Stella</taxon>
    </lineage>
</organism>
<dbReference type="OrthoDB" id="9793014at2"/>
<dbReference type="SUPFAM" id="SSF56784">
    <property type="entry name" value="HAD-like"/>
    <property type="match status" value="1"/>
</dbReference>
<dbReference type="FunFam" id="3.40.50.1000:FF:000022">
    <property type="entry name" value="Phosphoglycolate phosphatase"/>
    <property type="match status" value="1"/>
</dbReference>
<dbReference type="Gene3D" id="3.40.50.1000">
    <property type="entry name" value="HAD superfamily/HAD-like"/>
    <property type="match status" value="1"/>
</dbReference>
<dbReference type="PANTHER" id="PTHR43434">
    <property type="entry name" value="PHOSPHOGLYCOLATE PHOSPHATASE"/>
    <property type="match status" value="1"/>
</dbReference>
<dbReference type="Gene3D" id="1.10.150.240">
    <property type="entry name" value="Putative phosphatase, domain 2"/>
    <property type="match status" value="1"/>
</dbReference>
<proteinExistence type="predicted"/>
<dbReference type="InterPro" id="IPR023214">
    <property type="entry name" value="HAD_sf"/>
</dbReference>